<organism evidence="3 4">
    <name type="scientific">Phlyctema vagabunda</name>
    <dbReference type="NCBI Taxonomy" id="108571"/>
    <lineage>
        <taxon>Eukaryota</taxon>
        <taxon>Fungi</taxon>
        <taxon>Dikarya</taxon>
        <taxon>Ascomycota</taxon>
        <taxon>Pezizomycotina</taxon>
        <taxon>Leotiomycetes</taxon>
        <taxon>Helotiales</taxon>
        <taxon>Dermateaceae</taxon>
        <taxon>Phlyctema</taxon>
    </lineage>
</organism>
<keyword evidence="2" id="KW-0472">Membrane</keyword>
<evidence type="ECO:0000256" key="1">
    <source>
        <dbReference type="SAM" id="MobiDB-lite"/>
    </source>
</evidence>
<accession>A0ABR4PM73</accession>
<feature type="compositionally biased region" description="Basic and acidic residues" evidence="1">
    <location>
        <begin position="111"/>
        <end position="124"/>
    </location>
</feature>
<gene>
    <name evidence="3" type="ORF">PVAG01_03718</name>
</gene>
<proteinExistence type="predicted"/>
<dbReference type="InterPro" id="IPR013783">
    <property type="entry name" value="Ig-like_fold"/>
</dbReference>
<evidence type="ECO:0000313" key="3">
    <source>
        <dbReference type="EMBL" id="KAL3424437.1"/>
    </source>
</evidence>
<dbReference type="SUPFAM" id="SSF49354">
    <property type="entry name" value="PapD-like"/>
    <property type="match status" value="1"/>
</dbReference>
<dbReference type="EMBL" id="JBFCZG010000003">
    <property type="protein sequence ID" value="KAL3424437.1"/>
    <property type="molecule type" value="Genomic_DNA"/>
</dbReference>
<feature type="compositionally biased region" description="Polar residues" evidence="1">
    <location>
        <begin position="87"/>
        <end position="107"/>
    </location>
</feature>
<evidence type="ECO:0000313" key="4">
    <source>
        <dbReference type="Proteomes" id="UP001629113"/>
    </source>
</evidence>
<comment type="caution">
    <text evidence="3">The sequence shown here is derived from an EMBL/GenBank/DDBJ whole genome shotgun (WGS) entry which is preliminary data.</text>
</comment>
<sequence>MKQEPPLDAKCRDKFLVQSVAITADKEFTNTSSIWQHVDDAEKSSVMEKKIRVVFLPPAGEHYAAAVTPSRKINGNDGSEAAPPSYRSPSPEETFTPQQRSTGQPSGPVSKLEDEPIGNKHLGDARASASNPVNSTRNSVSSAVTAVSSSIPSYDDVKSSGQDAGLRIRKAAGSGGETLSAGANDVATKIQGSEGVPVQIVAGLCLLSFLLAYLFF</sequence>
<protein>
    <submittedName>
        <fullName evidence="3">Integral er membrane protein</fullName>
    </submittedName>
</protein>
<evidence type="ECO:0000256" key="2">
    <source>
        <dbReference type="SAM" id="Phobius"/>
    </source>
</evidence>
<feature type="region of interest" description="Disordered" evidence="1">
    <location>
        <begin position="66"/>
        <end position="138"/>
    </location>
</feature>
<name>A0ABR4PM73_9HELO</name>
<keyword evidence="4" id="KW-1185">Reference proteome</keyword>
<keyword evidence="2" id="KW-1133">Transmembrane helix</keyword>
<dbReference type="InterPro" id="IPR008962">
    <property type="entry name" value="PapD-like_sf"/>
</dbReference>
<dbReference type="Gene3D" id="2.60.40.10">
    <property type="entry name" value="Immunoglobulins"/>
    <property type="match status" value="1"/>
</dbReference>
<keyword evidence="2" id="KW-0812">Transmembrane</keyword>
<dbReference type="Proteomes" id="UP001629113">
    <property type="component" value="Unassembled WGS sequence"/>
</dbReference>
<reference evidence="3 4" key="1">
    <citation type="submission" date="2024-06" db="EMBL/GenBank/DDBJ databases">
        <title>Complete genome of Phlyctema vagabunda strain 19-DSS-EL-015.</title>
        <authorList>
            <person name="Fiorenzani C."/>
        </authorList>
    </citation>
    <scope>NUCLEOTIDE SEQUENCE [LARGE SCALE GENOMIC DNA]</scope>
    <source>
        <strain evidence="3 4">19-DSS-EL-015</strain>
    </source>
</reference>
<feature type="transmembrane region" description="Helical" evidence="2">
    <location>
        <begin position="196"/>
        <end position="215"/>
    </location>
</feature>